<dbReference type="EMBL" id="JACNLK010000020">
    <property type="protein sequence ID" value="MBC8207867.1"/>
    <property type="molecule type" value="Genomic_DNA"/>
</dbReference>
<name>A0A8J6N8X1_9BACT</name>
<accession>A0A8J6N8X1</accession>
<dbReference type="InterPro" id="IPR025293">
    <property type="entry name" value="YfiR/HmsC-like"/>
</dbReference>
<comment type="caution">
    <text evidence="1">The sequence shown here is derived from an EMBL/GenBank/DDBJ whole genome shotgun (WGS) entry which is preliminary data.</text>
</comment>
<protein>
    <submittedName>
        <fullName evidence="1">YfiR family protein</fullName>
    </submittedName>
</protein>
<evidence type="ECO:0000313" key="2">
    <source>
        <dbReference type="Proteomes" id="UP000599024"/>
    </source>
</evidence>
<proteinExistence type="predicted"/>
<evidence type="ECO:0000313" key="1">
    <source>
        <dbReference type="EMBL" id="MBC8207867.1"/>
    </source>
</evidence>
<gene>
    <name evidence="1" type="ORF">H8E79_01700</name>
</gene>
<dbReference type="Pfam" id="PF13689">
    <property type="entry name" value="DUF4154"/>
    <property type="match status" value="1"/>
</dbReference>
<organism evidence="1 2">
    <name type="scientific">Candidatus Desulfatifera sulfidica</name>
    <dbReference type="NCBI Taxonomy" id="2841691"/>
    <lineage>
        <taxon>Bacteria</taxon>
        <taxon>Pseudomonadati</taxon>
        <taxon>Thermodesulfobacteriota</taxon>
        <taxon>Desulfobulbia</taxon>
        <taxon>Desulfobulbales</taxon>
        <taxon>Desulfobulbaceae</taxon>
        <taxon>Candidatus Desulfatifera</taxon>
    </lineage>
</organism>
<dbReference type="Proteomes" id="UP000599024">
    <property type="component" value="Unassembled WGS sequence"/>
</dbReference>
<sequence length="183" mass="20271">MNKLIHIFCLIVFGLGAIFWTGGKAQAEARQEYFVKAAFVYNFIKFTEWKGNSATVDDGIFDLFVVGEQAIEDAFLSLDGKKVGAHVIRVHFKRTTDSFEDSDVVFVSRTIMRSGLLRVLTAVKGRPILTVGEMSDFTRLGGVINLVSSDKGGVHFEVNRDAASRQQVVISSHILRLATLVED</sequence>
<reference evidence="1 2" key="1">
    <citation type="submission" date="2020-08" db="EMBL/GenBank/DDBJ databases">
        <title>Bridging the membrane lipid divide: bacteria of the FCB group superphylum have the potential to synthesize archaeal ether lipids.</title>
        <authorList>
            <person name="Villanueva L."/>
            <person name="Von Meijenfeldt F.A.B."/>
            <person name="Westbye A.B."/>
            <person name="Yadav S."/>
            <person name="Hopmans E.C."/>
            <person name="Dutilh B.E."/>
            <person name="Sinninghe Damste J.S."/>
        </authorList>
    </citation>
    <scope>NUCLEOTIDE SEQUENCE [LARGE SCALE GENOMIC DNA]</scope>
    <source>
        <strain evidence="1">NIOZ-UU81</strain>
    </source>
</reference>
<dbReference type="AlphaFoldDB" id="A0A8J6N8X1"/>